<feature type="transmembrane region" description="Helical" evidence="11">
    <location>
        <begin position="203"/>
        <end position="221"/>
    </location>
</feature>
<dbReference type="SUPFAM" id="SSF55008">
    <property type="entry name" value="HMA, heavy metal-associated domain"/>
    <property type="match status" value="1"/>
</dbReference>
<evidence type="ECO:0000256" key="10">
    <source>
        <dbReference type="ARBA" id="ARBA00023136"/>
    </source>
</evidence>
<dbReference type="SUPFAM" id="SSF81653">
    <property type="entry name" value="Calcium ATPase, transduction domain A"/>
    <property type="match status" value="1"/>
</dbReference>
<gene>
    <name evidence="13" type="ORF">EH55_01240</name>
</gene>
<dbReference type="InterPro" id="IPR008250">
    <property type="entry name" value="ATPase_P-typ_transduc_dom_A_sf"/>
</dbReference>
<dbReference type="Pfam" id="PF00702">
    <property type="entry name" value="Hydrolase"/>
    <property type="match status" value="1"/>
</dbReference>
<dbReference type="Gene3D" id="3.40.1110.10">
    <property type="entry name" value="Calcium-transporting ATPase, cytoplasmic domain N"/>
    <property type="match status" value="1"/>
</dbReference>
<keyword evidence="8" id="KW-1278">Translocase</keyword>
<dbReference type="PANTHER" id="PTHR43520:SF8">
    <property type="entry name" value="P-TYPE CU(+) TRANSPORTER"/>
    <property type="match status" value="1"/>
</dbReference>
<name>A0A073ITD1_9BACT</name>
<feature type="transmembrane region" description="Helical" evidence="11">
    <location>
        <begin position="398"/>
        <end position="431"/>
    </location>
</feature>
<dbReference type="PRINTS" id="PR00941">
    <property type="entry name" value="CDATPASE"/>
</dbReference>
<keyword evidence="4 11" id="KW-0812">Transmembrane</keyword>
<evidence type="ECO:0000256" key="11">
    <source>
        <dbReference type="RuleBase" id="RU362081"/>
    </source>
</evidence>
<sequence length="747" mass="79617">MQEHRGAPFRGLSGGFDVQKDSIDADDKKDELKWNFRVLGMTCATCSRIVERALKKTEGVSFASVNLATDSAFVITSPDVTMDALAEAVKNAGYEVAQDVPEDFDEMRYKEARRNLAEVLAIGLPLSFLMYLHMFFGFHWAWYGPLEIVLGALALFRCGRRTLRGAWIALSHKHTNMDTLIALSSTASWLTAILNFAGAAIPSFGAVGVMIMMLHLLGRYIESRLRDKAAKQVKTLLTLQPREARIIADGGLVTVPVDAVKADALIRVNAGERIPLDGVVEEGSSGVDESLLTGESLPVTKLPGAEVTGGSLNLDGPLVIRATKVGADTFLSQMLELVRDAQGAKVPLQALADRITLKFVPTVIALACLSAAAWYVFFPRLTLALEPLSAAMPWPSGASTPVAAAAYAFIATLVIACPCALGLATPLALVASAGEASRSGLLIRNAEAVQTLRDADFALLDKTGTITRGEPKVVEWSAPEEALPYIYALEADSGHPLAAAVTEAVGARPYDYPDEMKETAGEGVAGRWDGDEWFVGRALERSRWKDAPPASTLVEVRKNGEPAGFFAIADRIRDDSRAAVEELKKMGVTPMMATGDGGETARQIAEEAGIDEFRSDVRPEGKLAIVREAQSRGRRVIVCGDGINDAAALKAAEVGIAMGTGMDLAVDSADIVIMKGGLARVVAAIKISNKTSRVIKENLFAAFVYNIIAIPLAMAGLLHPIAAECAMAASSITVILNSLRIIGSAKE</sequence>
<dbReference type="SUPFAM" id="SSF81665">
    <property type="entry name" value="Calcium ATPase, transmembrane domain M"/>
    <property type="match status" value="1"/>
</dbReference>
<dbReference type="NCBIfam" id="TIGR01494">
    <property type="entry name" value="ATPase_P-type"/>
    <property type="match status" value="1"/>
</dbReference>
<dbReference type="GO" id="GO:0043682">
    <property type="term" value="F:P-type divalent copper transporter activity"/>
    <property type="evidence" value="ECO:0007669"/>
    <property type="project" value="TreeGrafter"/>
</dbReference>
<dbReference type="PANTHER" id="PTHR43520">
    <property type="entry name" value="ATP7, ISOFORM B"/>
    <property type="match status" value="1"/>
</dbReference>
<feature type="transmembrane region" description="Helical" evidence="11">
    <location>
        <begin position="359"/>
        <end position="378"/>
    </location>
</feature>
<dbReference type="Gene3D" id="3.30.70.100">
    <property type="match status" value="1"/>
</dbReference>
<keyword evidence="9 11" id="KW-1133">Transmembrane helix</keyword>
<keyword evidence="7 11" id="KW-0067">ATP-binding</keyword>
<dbReference type="InterPro" id="IPR023214">
    <property type="entry name" value="HAD_sf"/>
</dbReference>
<keyword evidence="14" id="KW-1185">Reference proteome</keyword>
<evidence type="ECO:0000256" key="9">
    <source>
        <dbReference type="ARBA" id="ARBA00022989"/>
    </source>
</evidence>
<dbReference type="GO" id="GO:0016887">
    <property type="term" value="F:ATP hydrolysis activity"/>
    <property type="evidence" value="ECO:0007669"/>
    <property type="project" value="InterPro"/>
</dbReference>
<dbReference type="Gene3D" id="3.40.50.1000">
    <property type="entry name" value="HAD superfamily/HAD-like"/>
    <property type="match status" value="1"/>
</dbReference>
<dbReference type="PROSITE" id="PS00154">
    <property type="entry name" value="ATPASE_E1_E2"/>
    <property type="match status" value="1"/>
</dbReference>
<dbReference type="Proteomes" id="UP000027665">
    <property type="component" value="Unassembled WGS sequence"/>
</dbReference>
<proteinExistence type="inferred from homology"/>
<dbReference type="InterPro" id="IPR059000">
    <property type="entry name" value="ATPase_P-type_domA"/>
</dbReference>
<evidence type="ECO:0000256" key="4">
    <source>
        <dbReference type="ARBA" id="ARBA00022692"/>
    </source>
</evidence>
<dbReference type="PROSITE" id="PS01229">
    <property type="entry name" value="COF_2"/>
    <property type="match status" value="1"/>
</dbReference>
<evidence type="ECO:0000313" key="13">
    <source>
        <dbReference type="EMBL" id="KEJ92835.1"/>
    </source>
</evidence>
<evidence type="ECO:0000256" key="6">
    <source>
        <dbReference type="ARBA" id="ARBA00022741"/>
    </source>
</evidence>
<dbReference type="AlphaFoldDB" id="A0A073ITD1"/>
<feature type="domain" description="HMA" evidence="12">
    <location>
        <begin position="32"/>
        <end position="97"/>
    </location>
</feature>
<dbReference type="GO" id="GO:0005524">
    <property type="term" value="F:ATP binding"/>
    <property type="evidence" value="ECO:0007669"/>
    <property type="project" value="UniProtKB-UniRule"/>
</dbReference>
<feature type="transmembrane region" description="Helical" evidence="11">
    <location>
        <begin position="116"/>
        <end position="134"/>
    </location>
</feature>
<keyword evidence="6 11" id="KW-0547">Nucleotide-binding</keyword>
<evidence type="ECO:0000259" key="12">
    <source>
        <dbReference type="PROSITE" id="PS50846"/>
    </source>
</evidence>
<dbReference type="InterPro" id="IPR001757">
    <property type="entry name" value="P_typ_ATPase"/>
</dbReference>
<accession>A0A073ITD1</accession>
<evidence type="ECO:0000313" key="14">
    <source>
        <dbReference type="Proteomes" id="UP000027665"/>
    </source>
</evidence>
<dbReference type="InterPro" id="IPR018303">
    <property type="entry name" value="ATPase_P-typ_P_site"/>
</dbReference>
<dbReference type="OrthoDB" id="9813266at2"/>
<dbReference type="NCBIfam" id="TIGR01525">
    <property type="entry name" value="ATPase-IB_hvy"/>
    <property type="match status" value="1"/>
</dbReference>
<dbReference type="GO" id="GO:0005507">
    <property type="term" value="F:copper ion binding"/>
    <property type="evidence" value="ECO:0007669"/>
    <property type="project" value="TreeGrafter"/>
</dbReference>
<keyword evidence="10 11" id="KW-0472">Membrane</keyword>
<organism evidence="13 14">
    <name type="scientific">Synergistes jonesii</name>
    <dbReference type="NCBI Taxonomy" id="2754"/>
    <lineage>
        <taxon>Bacteria</taxon>
        <taxon>Thermotogati</taxon>
        <taxon>Synergistota</taxon>
        <taxon>Synergistia</taxon>
        <taxon>Synergistales</taxon>
        <taxon>Synergistaceae</taxon>
        <taxon>Synergistes</taxon>
    </lineage>
</organism>
<evidence type="ECO:0000256" key="1">
    <source>
        <dbReference type="ARBA" id="ARBA00004651"/>
    </source>
</evidence>
<dbReference type="CDD" id="cd00371">
    <property type="entry name" value="HMA"/>
    <property type="match status" value="1"/>
</dbReference>
<dbReference type="PRINTS" id="PR00119">
    <property type="entry name" value="CATATPASE"/>
</dbReference>
<evidence type="ECO:0000256" key="2">
    <source>
        <dbReference type="ARBA" id="ARBA00006024"/>
    </source>
</evidence>
<dbReference type="eggNOG" id="COG2217">
    <property type="taxonomic scope" value="Bacteria"/>
</dbReference>
<dbReference type="InterPro" id="IPR017969">
    <property type="entry name" value="Heavy-metal-associated_CS"/>
</dbReference>
<dbReference type="InterPro" id="IPR023299">
    <property type="entry name" value="ATPase_P-typ_cyto_dom_N"/>
</dbReference>
<comment type="subcellular location">
    <subcellularLocation>
        <location evidence="1">Cell membrane</location>
        <topology evidence="1">Multi-pass membrane protein</topology>
    </subcellularLocation>
</comment>
<dbReference type="STRING" id="2754.EH55_01240"/>
<dbReference type="PROSITE" id="PS50846">
    <property type="entry name" value="HMA_2"/>
    <property type="match status" value="1"/>
</dbReference>
<dbReference type="Pfam" id="PF00403">
    <property type="entry name" value="HMA"/>
    <property type="match status" value="1"/>
</dbReference>
<dbReference type="Gene3D" id="2.70.150.10">
    <property type="entry name" value="Calcium-transporting ATPase, cytoplasmic transduction domain A"/>
    <property type="match status" value="1"/>
</dbReference>
<dbReference type="GeneID" id="90983166"/>
<keyword evidence="5 11" id="KW-0479">Metal-binding</keyword>
<evidence type="ECO:0000256" key="5">
    <source>
        <dbReference type="ARBA" id="ARBA00022723"/>
    </source>
</evidence>
<reference evidence="13 14" key="1">
    <citation type="submission" date="2014-04" db="EMBL/GenBank/DDBJ databases">
        <title>Draft Genome Sequence of Synergistes jonesii.</title>
        <authorList>
            <person name="Coil D.A."/>
            <person name="Eisen J.A."/>
            <person name="Holland-Moritz H.E."/>
        </authorList>
    </citation>
    <scope>NUCLEOTIDE SEQUENCE [LARGE SCALE GENOMIC DNA]</scope>
    <source>
        <strain evidence="13 14">78-1</strain>
    </source>
</reference>
<evidence type="ECO:0000256" key="8">
    <source>
        <dbReference type="ARBA" id="ARBA00022967"/>
    </source>
</evidence>
<dbReference type="GO" id="GO:0005886">
    <property type="term" value="C:plasma membrane"/>
    <property type="evidence" value="ECO:0007669"/>
    <property type="project" value="UniProtKB-SubCell"/>
</dbReference>
<dbReference type="FunFam" id="2.70.150.10:FF:000020">
    <property type="entry name" value="Copper-exporting P-type ATPase A"/>
    <property type="match status" value="1"/>
</dbReference>
<dbReference type="EMBL" id="JMKI01000016">
    <property type="protein sequence ID" value="KEJ92835.1"/>
    <property type="molecule type" value="Genomic_DNA"/>
</dbReference>
<evidence type="ECO:0000256" key="3">
    <source>
        <dbReference type="ARBA" id="ARBA00022475"/>
    </source>
</evidence>
<dbReference type="RefSeq" id="WP_081839431.1">
    <property type="nucleotide sequence ID" value="NZ_JMKI01000016.1"/>
</dbReference>
<feature type="transmembrane region" description="Helical" evidence="11">
    <location>
        <begin position="698"/>
        <end position="715"/>
    </location>
</feature>
<comment type="caution">
    <text evidence="13">The sequence shown here is derived from an EMBL/GenBank/DDBJ whole genome shotgun (WGS) entry which is preliminary data.</text>
</comment>
<dbReference type="InterPro" id="IPR036163">
    <property type="entry name" value="HMA_dom_sf"/>
</dbReference>
<dbReference type="PROSITE" id="PS01047">
    <property type="entry name" value="HMA_1"/>
    <property type="match status" value="1"/>
</dbReference>
<dbReference type="InterPro" id="IPR006121">
    <property type="entry name" value="HMA_dom"/>
</dbReference>
<dbReference type="InterPro" id="IPR027256">
    <property type="entry name" value="P-typ_ATPase_IB"/>
</dbReference>
<comment type="similarity">
    <text evidence="2 11">Belongs to the cation transport ATPase (P-type) (TC 3.A.3) family. Type IB subfamily.</text>
</comment>
<dbReference type="SUPFAM" id="SSF56784">
    <property type="entry name" value="HAD-like"/>
    <property type="match status" value="1"/>
</dbReference>
<keyword evidence="3 11" id="KW-1003">Cell membrane</keyword>
<dbReference type="GO" id="GO:0055070">
    <property type="term" value="P:copper ion homeostasis"/>
    <property type="evidence" value="ECO:0007669"/>
    <property type="project" value="TreeGrafter"/>
</dbReference>
<protein>
    <submittedName>
        <fullName evidence="13">ATPase P</fullName>
    </submittedName>
</protein>
<dbReference type="InterPro" id="IPR023298">
    <property type="entry name" value="ATPase_P-typ_TM_dom_sf"/>
</dbReference>
<dbReference type="Pfam" id="PF00122">
    <property type="entry name" value="E1-E2_ATPase"/>
    <property type="match status" value="1"/>
</dbReference>
<dbReference type="InterPro" id="IPR036412">
    <property type="entry name" value="HAD-like_sf"/>
</dbReference>
<evidence type="ECO:0000256" key="7">
    <source>
        <dbReference type="ARBA" id="ARBA00022840"/>
    </source>
</evidence>